<evidence type="ECO:0000256" key="4">
    <source>
        <dbReference type="ARBA" id="ARBA00022475"/>
    </source>
</evidence>
<feature type="transmembrane region" description="Helical" evidence="9">
    <location>
        <begin position="180"/>
        <end position="205"/>
    </location>
</feature>
<accession>A0ABY6G1E6</accession>
<dbReference type="PANTHER" id="PTHR21716:SF53">
    <property type="entry name" value="PERMEASE PERM-RELATED"/>
    <property type="match status" value="1"/>
</dbReference>
<keyword evidence="7 9" id="KW-0472">Membrane</keyword>
<evidence type="ECO:0000256" key="6">
    <source>
        <dbReference type="ARBA" id="ARBA00022989"/>
    </source>
</evidence>
<evidence type="ECO:0000256" key="2">
    <source>
        <dbReference type="ARBA" id="ARBA00009773"/>
    </source>
</evidence>
<evidence type="ECO:0000256" key="3">
    <source>
        <dbReference type="ARBA" id="ARBA00022448"/>
    </source>
</evidence>
<gene>
    <name evidence="10" type="ORF">BRM3_00380</name>
</gene>
<evidence type="ECO:0000256" key="1">
    <source>
        <dbReference type="ARBA" id="ARBA00004651"/>
    </source>
</evidence>
<evidence type="ECO:0000256" key="8">
    <source>
        <dbReference type="SAM" id="MobiDB-lite"/>
    </source>
</evidence>
<protein>
    <submittedName>
        <fullName evidence="10">AI-2E family transporter</fullName>
    </submittedName>
</protein>
<sequence length="393" mass="41667">MSVRSLSRLRSDREDAPAQPQEVREIPIGMRRAAAWSWRILLVLALGVVVIWALTKVATIVIPLLVAILLATILTPVVRLLTDHTFLGRAAASGIALVGLILLVIGMFTLAGRQLFSQWSDIQDKAVTGFNQLADWVTGTLQIDDSTISDAITELVTKLQENAGTIASGAMTGVTTVGNVVTGIVIALFTLFFLLSGGSGIWRWVVRLLPAPARVPTHEAVRRGWKALSAYMRTQILVAAVDATGISIGMLAMGLAGYAVPVWLIVFLFSFVPLVGAIVSGAIAALLVLVLKSWVLAIVMVGVVIAVQQIEGNVLQPFLMGKAVELHPLAVFLGVMVGSMLAGIAGALFAIPLIAFVNATVLYLAGHDPSPELGTDYAAAEAYASRPKPLRRA</sequence>
<evidence type="ECO:0000313" key="11">
    <source>
        <dbReference type="Proteomes" id="UP001164305"/>
    </source>
</evidence>
<feature type="transmembrane region" description="Helical" evidence="9">
    <location>
        <begin position="36"/>
        <end position="54"/>
    </location>
</feature>
<dbReference type="InterPro" id="IPR002549">
    <property type="entry name" value="AI-2E-like"/>
</dbReference>
<evidence type="ECO:0000256" key="5">
    <source>
        <dbReference type="ARBA" id="ARBA00022692"/>
    </source>
</evidence>
<keyword evidence="6 9" id="KW-1133">Transmembrane helix</keyword>
<comment type="subcellular location">
    <subcellularLocation>
        <location evidence="1">Cell membrane</location>
        <topology evidence="1">Multi-pass membrane protein</topology>
    </subcellularLocation>
</comment>
<feature type="transmembrane region" description="Helical" evidence="9">
    <location>
        <begin position="60"/>
        <end position="78"/>
    </location>
</feature>
<dbReference type="PANTHER" id="PTHR21716">
    <property type="entry name" value="TRANSMEMBRANE PROTEIN"/>
    <property type="match status" value="1"/>
</dbReference>
<dbReference type="Pfam" id="PF01594">
    <property type="entry name" value="AI-2E_transport"/>
    <property type="match status" value="1"/>
</dbReference>
<feature type="transmembrane region" description="Helical" evidence="9">
    <location>
        <begin position="236"/>
        <end position="256"/>
    </location>
</feature>
<dbReference type="RefSeq" id="WP_263594144.1">
    <property type="nucleotide sequence ID" value="NZ_CP107020.1"/>
</dbReference>
<organism evidence="10 11">
    <name type="scientific">Brachybacterium huguangmaarense</name>
    <dbReference type="NCBI Taxonomy" id="1652028"/>
    <lineage>
        <taxon>Bacteria</taxon>
        <taxon>Bacillati</taxon>
        <taxon>Actinomycetota</taxon>
        <taxon>Actinomycetes</taxon>
        <taxon>Micrococcales</taxon>
        <taxon>Dermabacteraceae</taxon>
        <taxon>Brachybacterium</taxon>
    </lineage>
</organism>
<evidence type="ECO:0000256" key="9">
    <source>
        <dbReference type="SAM" id="Phobius"/>
    </source>
</evidence>
<reference evidence="10" key="1">
    <citation type="submission" date="2022-10" db="EMBL/GenBank/DDBJ databases">
        <title>Whole-Genome Sequencing of Brachybacterium huguangmaarense BRM-3, Isolated from Betula schmidtii.</title>
        <authorList>
            <person name="Haam D."/>
        </authorList>
    </citation>
    <scope>NUCLEOTIDE SEQUENCE</scope>
    <source>
        <strain evidence="10">BRM-3</strain>
    </source>
</reference>
<feature type="transmembrane region" description="Helical" evidence="9">
    <location>
        <begin position="294"/>
        <end position="310"/>
    </location>
</feature>
<keyword evidence="5 9" id="KW-0812">Transmembrane</keyword>
<dbReference type="EMBL" id="CP107020">
    <property type="protein sequence ID" value="UYG16932.1"/>
    <property type="molecule type" value="Genomic_DNA"/>
</dbReference>
<comment type="similarity">
    <text evidence="2">Belongs to the autoinducer-2 exporter (AI-2E) (TC 2.A.86) family.</text>
</comment>
<name>A0ABY6G1E6_9MICO</name>
<keyword evidence="3" id="KW-0813">Transport</keyword>
<feature type="transmembrane region" description="Helical" evidence="9">
    <location>
        <begin position="262"/>
        <end position="287"/>
    </location>
</feature>
<evidence type="ECO:0000313" key="10">
    <source>
        <dbReference type="EMBL" id="UYG16932.1"/>
    </source>
</evidence>
<evidence type="ECO:0000256" key="7">
    <source>
        <dbReference type="ARBA" id="ARBA00023136"/>
    </source>
</evidence>
<keyword evidence="11" id="KW-1185">Reference proteome</keyword>
<dbReference type="Proteomes" id="UP001164305">
    <property type="component" value="Chromosome"/>
</dbReference>
<feature type="transmembrane region" description="Helical" evidence="9">
    <location>
        <begin position="330"/>
        <end position="357"/>
    </location>
</feature>
<feature type="region of interest" description="Disordered" evidence="8">
    <location>
        <begin position="1"/>
        <end position="20"/>
    </location>
</feature>
<feature type="transmembrane region" description="Helical" evidence="9">
    <location>
        <begin position="90"/>
        <end position="111"/>
    </location>
</feature>
<keyword evidence="4" id="KW-1003">Cell membrane</keyword>
<proteinExistence type="inferred from homology"/>